<dbReference type="EMBL" id="JAACJP010000012">
    <property type="protein sequence ID" value="KAF5380955.1"/>
    <property type="molecule type" value="Genomic_DNA"/>
</dbReference>
<dbReference type="Pfam" id="PF09745">
    <property type="entry name" value="NSRP1_N"/>
    <property type="match status" value="1"/>
</dbReference>
<dbReference type="InterPro" id="IPR018612">
    <property type="entry name" value="NSRP1_N"/>
</dbReference>
<protein>
    <recommendedName>
        <fullName evidence="4">Nuclear speckle splicing regulatory protein 1 N-terminal domain-containing protein</fullName>
    </recommendedName>
</protein>
<keyword evidence="2" id="KW-0175">Coiled coil</keyword>
<sequence length="118" mass="13005">MKLSFSLGKPKQTPAAPPSLKRPAAFALGDDEAIDAAPTSAAADRNAPANKKLLAQNVGTSKAMKKRIEAEKQVDMTVYEYDEVWDRMQEAKLRQKEAKERDALERKARQGAPGDTDY</sequence>
<feature type="compositionally biased region" description="Basic and acidic residues" evidence="3">
    <location>
        <begin position="94"/>
        <end position="108"/>
    </location>
</feature>
<feature type="region of interest" description="Disordered" evidence="3">
    <location>
        <begin position="1"/>
        <end position="22"/>
    </location>
</feature>
<evidence type="ECO:0000313" key="5">
    <source>
        <dbReference type="EMBL" id="KAF5380955.1"/>
    </source>
</evidence>
<comment type="similarity">
    <text evidence="1">Belongs to the NSRP1 family.</text>
</comment>
<name>A0A8H5HDF3_9AGAR</name>
<organism evidence="5 6">
    <name type="scientific">Tricholomella constricta</name>
    <dbReference type="NCBI Taxonomy" id="117010"/>
    <lineage>
        <taxon>Eukaryota</taxon>
        <taxon>Fungi</taxon>
        <taxon>Dikarya</taxon>
        <taxon>Basidiomycota</taxon>
        <taxon>Agaricomycotina</taxon>
        <taxon>Agaricomycetes</taxon>
        <taxon>Agaricomycetidae</taxon>
        <taxon>Agaricales</taxon>
        <taxon>Tricholomatineae</taxon>
        <taxon>Lyophyllaceae</taxon>
        <taxon>Tricholomella</taxon>
    </lineage>
</organism>
<evidence type="ECO:0000313" key="6">
    <source>
        <dbReference type="Proteomes" id="UP000565441"/>
    </source>
</evidence>
<evidence type="ECO:0000256" key="3">
    <source>
        <dbReference type="SAM" id="MobiDB-lite"/>
    </source>
</evidence>
<evidence type="ECO:0000256" key="2">
    <source>
        <dbReference type="ARBA" id="ARBA00023054"/>
    </source>
</evidence>
<feature type="region of interest" description="Disordered" evidence="3">
    <location>
        <begin position="94"/>
        <end position="118"/>
    </location>
</feature>
<gene>
    <name evidence="5" type="ORF">D9615_003979</name>
</gene>
<proteinExistence type="inferred from homology"/>
<keyword evidence="6" id="KW-1185">Reference proteome</keyword>
<reference evidence="5 6" key="1">
    <citation type="journal article" date="2020" name="ISME J.">
        <title>Uncovering the hidden diversity of litter-decomposition mechanisms in mushroom-forming fungi.</title>
        <authorList>
            <person name="Floudas D."/>
            <person name="Bentzer J."/>
            <person name="Ahren D."/>
            <person name="Johansson T."/>
            <person name="Persson P."/>
            <person name="Tunlid A."/>
        </authorList>
    </citation>
    <scope>NUCLEOTIDE SEQUENCE [LARGE SCALE GENOMIC DNA]</scope>
    <source>
        <strain evidence="5 6">CBS 661.87</strain>
    </source>
</reference>
<dbReference type="GO" id="GO:0000381">
    <property type="term" value="P:regulation of alternative mRNA splicing, via spliceosome"/>
    <property type="evidence" value="ECO:0007669"/>
    <property type="project" value="InterPro"/>
</dbReference>
<dbReference type="Proteomes" id="UP000565441">
    <property type="component" value="Unassembled WGS sequence"/>
</dbReference>
<evidence type="ECO:0000256" key="1">
    <source>
        <dbReference type="ARBA" id="ARBA00010126"/>
    </source>
</evidence>
<feature type="domain" description="Nuclear speckle splicing regulatory protein 1 N-terminal" evidence="4">
    <location>
        <begin position="65"/>
        <end position="109"/>
    </location>
</feature>
<accession>A0A8H5HDF3</accession>
<dbReference type="AlphaFoldDB" id="A0A8H5HDF3"/>
<evidence type="ECO:0000259" key="4">
    <source>
        <dbReference type="Pfam" id="PF09745"/>
    </source>
</evidence>
<comment type="caution">
    <text evidence="5">The sequence shown here is derived from an EMBL/GenBank/DDBJ whole genome shotgun (WGS) entry which is preliminary data.</text>
</comment>
<dbReference type="OrthoDB" id="446635at2759"/>